<dbReference type="Proteomes" id="UP000192368">
    <property type="component" value="Unassembled WGS sequence"/>
</dbReference>
<dbReference type="EMBL" id="FWWR01000011">
    <property type="protein sequence ID" value="SMB90463.1"/>
    <property type="molecule type" value="Genomic_DNA"/>
</dbReference>
<dbReference type="OrthoDB" id="285216at2"/>
<name>A0A1W1VB65_PEPAS</name>
<dbReference type="InterPro" id="IPR036390">
    <property type="entry name" value="WH_DNA-bd_sf"/>
</dbReference>
<protein>
    <submittedName>
        <fullName evidence="1">ModE molybdate transport repressor domain-containing protein</fullName>
    </submittedName>
</protein>
<dbReference type="AlphaFoldDB" id="A0A1W1VB65"/>
<dbReference type="InterPro" id="IPR036388">
    <property type="entry name" value="WH-like_DNA-bd_sf"/>
</dbReference>
<evidence type="ECO:0000313" key="2">
    <source>
        <dbReference type="Proteomes" id="UP000192368"/>
    </source>
</evidence>
<dbReference type="SUPFAM" id="SSF46785">
    <property type="entry name" value="Winged helix' DNA-binding domain"/>
    <property type="match status" value="1"/>
</dbReference>
<dbReference type="InterPro" id="IPR051815">
    <property type="entry name" value="Molybdate_resp_trans_reg"/>
</dbReference>
<dbReference type="STRING" id="573058.SAMN00017477_1631"/>
<gene>
    <name evidence="1" type="ORF">SAMN00017477_1631</name>
</gene>
<dbReference type="Gene3D" id="1.10.10.10">
    <property type="entry name" value="Winged helix-like DNA-binding domain superfamily/Winged helix DNA-binding domain"/>
    <property type="match status" value="1"/>
</dbReference>
<dbReference type="PANTHER" id="PTHR30432">
    <property type="entry name" value="TRANSCRIPTIONAL REGULATOR MODE"/>
    <property type="match status" value="1"/>
</dbReference>
<proteinExistence type="predicted"/>
<accession>A0A1W1VB65</accession>
<keyword evidence="2" id="KW-1185">Reference proteome</keyword>
<reference evidence="2" key="1">
    <citation type="submission" date="2017-04" db="EMBL/GenBank/DDBJ databases">
        <authorList>
            <person name="Varghese N."/>
            <person name="Submissions S."/>
        </authorList>
    </citation>
    <scope>NUCLEOTIDE SEQUENCE [LARGE SCALE GENOMIC DNA]</scope>
    <source>
        <strain evidence="2">DSM 20463</strain>
    </source>
</reference>
<dbReference type="PANTHER" id="PTHR30432:SF1">
    <property type="entry name" value="DNA-BINDING TRANSCRIPTIONAL DUAL REGULATOR MODE"/>
    <property type="match status" value="1"/>
</dbReference>
<dbReference type="RefSeq" id="WP_084231193.1">
    <property type="nucleotide sequence ID" value="NZ_FWWR01000011.1"/>
</dbReference>
<organism evidence="1 2">
    <name type="scientific">Peptoniphilus asaccharolyticus DSM 20463</name>
    <dbReference type="NCBI Taxonomy" id="573058"/>
    <lineage>
        <taxon>Bacteria</taxon>
        <taxon>Bacillati</taxon>
        <taxon>Bacillota</taxon>
        <taxon>Tissierellia</taxon>
        <taxon>Tissierellales</taxon>
        <taxon>Peptoniphilaceae</taxon>
        <taxon>Peptoniphilus</taxon>
    </lineage>
</organism>
<sequence>MTVAIIIPKENYNLDVLRTLMVNVKPAVSDVYVVENNVNKNQLIKSGVIFIDESNVDNIIVKNERKFIFEDLVEDLLRVNYLELEKDSTNGIFKVKDGYFKLISSEEESEEHDAIGDIQMTCQVKLTLNKKRRFYGPGTAQLLNLIERTQSVKSAATSMNISYSKALQMIRTVEKGLGYQVVEKKQGGTGGGESFLTEEGKAFARKYVKFNLEVEECVREIFKKYWQ</sequence>
<evidence type="ECO:0000313" key="1">
    <source>
        <dbReference type="EMBL" id="SMB90463.1"/>
    </source>
</evidence>